<gene>
    <name evidence="2" type="ORF">GCM10012282_28290</name>
</gene>
<dbReference type="InterPro" id="IPR011990">
    <property type="entry name" value="TPR-like_helical_dom_sf"/>
</dbReference>
<evidence type="ECO:0000256" key="1">
    <source>
        <dbReference type="SAM" id="MobiDB-lite"/>
    </source>
</evidence>
<accession>A0A917KUC4</accession>
<protein>
    <recommendedName>
        <fullName evidence="4">Transcriptional regulator</fullName>
    </recommendedName>
</protein>
<comment type="caution">
    <text evidence="2">The sequence shown here is derived from an EMBL/GenBank/DDBJ whole genome shotgun (WGS) entry which is preliminary data.</text>
</comment>
<dbReference type="RefSeq" id="WP_189147671.1">
    <property type="nucleotide sequence ID" value="NZ_BAABER010000008.1"/>
</dbReference>
<name>A0A917KUC4_9ACTN</name>
<reference evidence="2" key="1">
    <citation type="journal article" date="2014" name="Int. J. Syst. Evol. Microbiol.">
        <title>Complete genome sequence of Corynebacterium casei LMG S-19264T (=DSM 44701T), isolated from a smear-ripened cheese.</title>
        <authorList>
            <consortium name="US DOE Joint Genome Institute (JGI-PGF)"/>
            <person name="Walter F."/>
            <person name="Albersmeier A."/>
            <person name="Kalinowski J."/>
            <person name="Ruckert C."/>
        </authorList>
    </citation>
    <scope>NUCLEOTIDE SEQUENCE</scope>
    <source>
        <strain evidence="2">CGMCC 4.7272</strain>
    </source>
</reference>
<sequence>MRSARTPNQDLRSLLDQAGWSGARLAREVNALGGEQGAALHYDRTSVAHWLAGSRPRPPVPALVAEALSRHLGRPVRPQDTGLTARGQDPGDLPGAPPGEGSGVDRLDHLLRLTDRRTASLLGAYSLGTLTAPHRPTAPVRGPAPRTGAGSAIGMAHVESARELLDVLARGDAVFGAGRIRQPLRRYLATAVLPWLRADLKPVVRGELFSVAARLTYLCAFAHFDTNHQAAAQHFYLTSAELAREAGDRVGYALALRGLSVQAHALEHHAAAHRLAEQAVLVGVRHTPPHQQAFLLGQLAVTGAALGDRGHVRHLVRADKCLESASGSTTSPVGSFHLGSLALQHAAAARSQGRHRTAVEALGRALRHRPADERRSHAVCLAELAETQLTIGHLDQACHTWHAFLDLYPHISSARADDRLRALTARLRPHAGNRSAAILLARAREARRRPRTAGALRSDH</sequence>
<dbReference type="EMBL" id="BMMU01000007">
    <property type="protein sequence ID" value="GGJ29966.1"/>
    <property type="molecule type" value="Genomic_DNA"/>
</dbReference>
<evidence type="ECO:0000313" key="2">
    <source>
        <dbReference type="EMBL" id="GGJ29966.1"/>
    </source>
</evidence>
<proteinExistence type="predicted"/>
<dbReference type="SUPFAM" id="SSF48452">
    <property type="entry name" value="TPR-like"/>
    <property type="match status" value="1"/>
</dbReference>
<evidence type="ECO:0000313" key="3">
    <source>
        <dbReference type="Proteomes" id="UP000625682"/>
    </source>
</evidence>
<dbReference type="Gene3D" id="1.25.40.10">
    <property type="entry name" value="Tetratricopeptide repeat domain"/>
    <property type="match status" value="1"/>
</dbReference>
<evidence type="ECO:0008006" key="4">
    <source>
        <dbReference type="Google" id="ProtNLM"/>
    </source>
</evidence>
<keyword evidence="3" id="KW-1185">Reference proteome</keyword>
<feature type="region of interest" description="Disordered" evidence="1">
    <location>
        <begin position="71"/>
        <end position="105"/>
    </location>
</feature>
<dbReference type="AlphaFoldDB" id="A0A917KUC4"/>
<reference evidence="2" key="2">
    <citation type="submission" date="2020-09" db="EMBL/GenBank/DDBJ databases">
        <authorList>
            <person name="Sun Q."/>
            <person name="Zhou Y."/>
        </authorList>
    </citation>
    <scope>NUCLEOTIDE SEQUENCE</scope>
    <source>
        <strain evidence="2">CGMCC 4.7272</strain>
    </source>
</reference>
<organism evidence="2 3">
    <name type="scientific">Streptomyces lacrimifluminis</name>
    <dbReference type="NCBI Taxonomy" id="1500077"/>
    <lineage>
        <taxon>Bacteria</taxon>
        <taxon>Bacillati</taxon>
        <taxon>Actinomycetota</taxon>
        <taxon>Actinomycetes</taxon>
        <taxon>Kitasatosporales</taxon>
        <taxon>Streptomycetaceae</taxon>
        <taxon>Streptomyces</taxon>
    </lineage>
</organism>
<dbReference type="Proteomes" id="UP000625682">
    <property type="component" value="Unassembled WGS sequence"/>
</dbReference>